<name>A0A445DYD6_ARAHY</name>
<gene>
    <name evidence="1" type="ORF">Ahy_A03g014606</name>
</gene>
<organism evidence="1 2">
    <name type="scientific">Arachis hypogaea</name>
    <name type="common">Peanut</name>
    <dbReference type="NCBI Taxonomy" id="3818"/>
    <lineage>
        <taxon>Eukaryota</taxon>
        <taxon>Viridiplantae</taxon>
        <taxon>Streptophyta</taxon>
        <taxon>Embryophyta</taxon>
        <taxon>Tracheophyta</taxon>
        <taxon>Spermatophyta</taxon>
        <taxon>Magnoliopsida</taxon>
        <taxon>eudicotyledons</taxon>
        <taxon>Gunneridae</taxon>
        <taxon>Pentapetalae</taxon>
        <taxon>rosids</taxon>
        <taxon>fabids</taxon>
        <taxon>Fabales</taxon>
        <taxon>Fabaceae</taxon>
        <taxon>Papilionoideae</taxon>
        <taxon>50 kb inversion clade</taxon>
        <taxon>dalbergioids sensu lato</taxon>
        <taxon>Dalbergieae</taxon>
        <taxon>Pterocarpus clade</taxon>
        <taxon>Arachis</taxon>
    </lineage>
</organism>
<protein>
    <submittedName>
        <fullName evidence="1">Uncharacterized protein</fullName>
    </submittedName>
</protein>
<dbReference type="Proteomes" id="UP000289738">
    <property type="component" value="Chromosome A03"/>
</dbReference>
<dbReference type="EMBL" id="SDMP01000003">
    <property type="protein sequence ID" value="RYR68139.1"/>
    <property type="molecule type" value="Genomic_DNA"/>
</dbReference>
<evidence type="ECO:0000313" key="2">
    <source>
        <dbReference type="Proteomes" id="UP000289738"/>
    </source>
</evidence>
<dbReference type="AlphaFoldDB" id="A0A445DYD6"/>
<accession>A0A445DYD6</accession>
<comment type="caution">
    <text evidence="1">The sequence shown here is derived from an EMBL/GenBank/DDBJ whole genome shotgun (WGS) entry which is preliminary data.</text>
</comment>
<sequence>MGPLRRRDPRSWQENTCLARHFRHG</sequence>
<proteinExistence type="predicted"/>
<evidence type="ECO:0000313" key="1">
    <source>
        <dbReference type="EMBL" id="RYR68139.1"/>
    </source>
</evidence>
<keyword evidence="2" id="KW-1185">Reference proteome</keyword>
<reference evidence="1 2" key="1">
    <citation type="submission" date="2019-01" db="EMBL/GenBank/DDBJ databases">
        <title>Sequencing of cultivated peanut Arachis hypogaea provides insights into genome evolution and oil improvement.</title>
        <authorList>
            <person name="Chen X."/>
        </authorList>
    </citation>
    <scope>NUCLEOTIDE SEQUENCE [LARGE SCALE GENOMIC DNA]</scope>
    <source>
        <strain evidence="2">cv. Fuhuasheng</strain>
        <tissue evidence="1">Leaves</tissue>
    </source>
</reference>